<feature type="transmembrane region" description="Helical" evidence="5">
    <location>
        <begin position="303"/>
        <end position="325"/>
    </location>
</feature>
<dbReference type="InterPro" id="IPR007016">
    <property type="entry name" value="O-antigen_ligase-rel_domated"/>
</dbReference>
<name>A0A2V1P240_9RHOB</name>
<dbReference type="PANTHER" id="PTHR37422:SF13">
    <property type="entry name" value="LIPOPOLYSACCHARIDE BIOSYNTHESIS PROTEIN PA4999-RELATED"/>
    <property type="match status" value="1"/>
</dbReference>
<feature type="transmembrane region" description="Helical" evidence="5">
    <location>
        <begin position="337"/>
        <end position="360"/>
    </location>
</feature>
<evidence type="ECO:0000259" key="6">
    <source>
        <dbReference type="Pfam" id="PF04932"/>
    </source>
</evidence>
<evidence type="ECO:0000256" key="2">
    <source>
        <dbReference type="ARBA" id="ARBA00022692"/>
    </source>
</evidence>
<feature type="transmembrane region" description="Helical" evidence="5">
    <location>
        <begin position="195"/>
        <end position="212"/>
    </location>
</feature>
<protein>
    <recommendedName>
        <fullName evidence="6">O-antigen ligase-related domain-containing protein</fullName>
    </recommendedName>
</protein>
<dbReference type="EMBL" id="QETF01000022">
    <property type="protein sequence ID" value="PWG15840.1"/>
    <property type="molecule type" value="Genomic_DNA"/>
</dbReference>
<keyword evidence="8" id="KW-1185">Reference proteome</keyword>
<evidence type="ECO:0000256" key="4">
    <source>
        <dbReference type="ARBA" id="ARBA00023136"/>
    </source>
</evidence>
<feature type="transmembrane region" description="Helical" evidence="5">
    <location>
        <begin position="224"/>
        <end position="246"/>
    </location>
</feature>
<evidence type="ECO:0000313" key="8">
    <source>
        <dbReference type="Proteomes" id="UP000245293"/>
    </source>
</evidence>
<dbReference type="PANTHER" id="PTHR37422">
    <property type="entry name" value="TEICHURONIC ACID BIOSYNTHESIS PROTEIN TUAE"/>
    <property type="match status" value="1"/>
</dbReference>
<proteinExistence type="predicted"/>
<organism evidence="7 8">
    <name type="scientific">Salibaculum griseiflavum</name>
    <dbReference type="NCBI Taxonomy" id="1914409"/>
    <lineage>
        <taxon>Bacteria</taxon>
        <taxon>Pseudomonadati</taxon>
        <taxon>Pseudomonadota</taxon>
        <taxon>Alphaproteobacteria</taxon>
        <taxon>Rhodobacterales</taxon>
        <taxon>Roseobacteraceae</taxon>
        <taxon>Salibaculum</taxon>
    </lineage>
</organism>
<feature type="transmembrane region" description="Helical" evidence="5">
    <location>
        <begin position="59"/>
        <end position="79"/>
    </location>
</feature>
<feature type="transmembrane region" description="Helical" evidence="5">
    <location>
        <begin position="30"/>
        <end position="47"/>
    </location>
</feature>
<dbReference type="GO" id="GO:0016020">
    <property type="term" value="C:membrane"/>
    <property type="evidence" value="ECO:0007669"/>
    <property type="project" value="UniProtKB-SubCell"/>
</dbReference>
<dbReference type="Pfam" id="PF04932">
    <property type="entry name" value="Wzy_C"/>
    <property type="match status" value="1"/>
</dbReference>
<evidence type="ECO:0000256" key="5">
    <source>
        <dbReference type="SAM" id="Phobius"/>
    </source>
</evidence>
<feature type="domain" description="O-antigen ligase-related" evidence="6">
    <location>
        <begin position="178"/>
        <end position="316"/>
    </location>
</feature>
<evidence type="ECO:0000256" key="1">
    <source>
        <dbReference type="ARBA" id="ARBA00004141"/>
    </source>
</evidence>
<feature type="transmembrane region" description="Helical" evidence="5">
    <location>
        <begin position="173"/>
        <end position="189"/>
    </location>
</feature>
<dbReference type="InterPro" id="IPR051533">
    <property type="entry name" value="WaaL-like"/>
</dbReference>
<feature type="transmembrane region" description="Helical" evidence="5">
    <location>
        <begin position="115"/>
        <end position="135"/>
    </location>
</feature>
<evidence type="ECO:0000313" key="7">
    <source>
        <dbReference type="EMBL" id="PWG15840.1"/>
    </source>
</evidence>
<gene>
    <name evidence="7" type="ORF">DFK10_15015</name>
</gene>
<feature type="transmembrane region" description="Helical" evidence="5">
    <location>
        <begin position="147"/>
        <end position="166"/>
    </location>
</feature>
<sequence>MFLLAAIIPLVLMADPTDQALGLSTTQQFIPVAIALLAGLFSVATGLKAQGGLTWQDFAFSLVILMMVLGGVGTVLQTGDLTDSFARLSFIALIFFPFRILASQPDELHWFLRRFSVWIVGVSILMSLQLIYWQVVGPFFEPRRSGIYHIFHEEVFLLPVAVMIVHLSKHRSACLRAAAILLLLAGTLFSFKNTGFLVFVLAALLLFCTASTRDTKMSRKFTMIRAIVGFYAVLAVAALLVLLPFFRDQLPGGSTLVRFYTYGLRWEQFLDAPLFGFGFWGTPLISVPNTNLIIPSHSDFLDLLAFGGLVGALAYLLPLISFLLSFRRLDRLQEERVAALAIYTLVAAIHVVWLFNPVWLQPKMGVLLWAGLGLLAGIHSRARHGSP</sequence>
<comment type="caution">
    <text evidence="7">The sequence shown here is derived from an EMBL/GenBank/DDBJ whole genome shotgun (WGS) entry which is preliminary data.</text>
</comment>
<evidence type="ECO:0000256" key="3">
    <source>
        <dbReference type="ARBA" id="ARBA00022989"/>
    </source>
</evidence>
<feature type="transmembrane region" description="Helical" evidence="5">
    <location>
        <begin position="85"/>
        <end position="103"/>
    </location>
</feature>
<keyword evidence="3 5" id="KW-1133">Transmembrane helix</keyword>
<keyword evidence="4 5" id="KW-0472">Membrane</keyword>
<dbReference type="AlphaFoldDB" id="A0A2V1P240"/>
<comment type="subcellular location">
    <subcellularLocation>
        <location evidence="1">Membrane</location>
        <topology evidence="1">Multi-pass membrane protein</topology>
    </subcellularLocation>
</comment>
<dbReference type="Proteomes" id="UP000245293">
    <property type="component" value="Unassembled WGS sequence"/>
</dbReference>
<keyword evidence="2 5" id="KW-0812">Transmembrane</keyword>
<reference evidence="8" key="1">
    <citation type="submission" date="2018-05" db="EMBL/GenBank/DDBJ databases">
        <authorList>
            <person name="Du Z."/>
            <person name="Wang X."/>
        </authorList>
    </citation>
    <scope>NUCLEOTIDE SEQUENCE [LARGE SCALE GENOMIC DNA]</scope>
    <source>
        <strain evidence="8">WDS4C29</strain>
    </source>
</reference>
<accession>A0A2V1P240</accession>